<gene>
    <name evidence="1" type="ORF">CTRU02_201276</name>
</gene>
<accession>A0ACC3ZGW7</accession>
<dbReference type="EMBL" id="VUJX02000001">
    <property type="protein sequence ID" value="KAL0943390.1"/>
    <property type="molecule type" value="Genomic_DNA"/>
</dbReference>
<organism evidence="1 2">
    <name type="scientific">Colletotrichum truncatum</name>
    <name type="common">Anthracnose fungus</name>
    <name type="synonym">Colletotrichum capsici</name>
    <dbReference type="NCBI Taxonomy" id="5467"/>
    <lineage>
        <taxon>Eukaryota</taxon>
        <taxon>Fungi</taxon>
        <taxon>Dikarya</taxon>
        <taxon>Ascomycota</taxon>
        <taxon>Pezizomycotina</taxon>
        <taxon>Sordariomycetes</taxon>
        <taxon>Hypocreomycetidae</taxon>
        <taxon>Glomerellales</taxon>
        <taxon>Glomerellaceae</taxon>
        <taxon>Colletotrichum</taxon>
        <taxon>Colletotrichum truncatum species complex</taxon>
    </lineage>
</organism>
<evidence type="ECO:0000313" key="2">
    <source>
        <dbReference type="Proteomes" id="UP000805649"/>
    </source>
</evidence>
<protein>
    <submittedName>
        <fullName evidence="1">Uncharacterized protein</fullName>
    </submittedName>
</protein>
<comment type="caution">
    <text evidence="1">The sequence shown here is derived from an EMBL/GenBank/DDBJ whole genome shotgun (WGS) entry which is preliminary data.</text>
</comment>
<dbReference type="Proteomes" id="UP000805649">
    <property type="component" value="Unassembled WGS sequence"/>
</dbReference>
<proteinExistence type="predicted"/>
<keyword evidence="2" id="KW-1185">Reference proteome</keyword>
<name>A0ACC3ZGW7_COLTU</name>
<evidence type="ECO:0000313" key="1">
    <source>
        <dbReference type="EMBL" id="KAL0943390.1"/>
    </source>
</evidence>
<reference evidence="1 2" key="1">
    <citation type="journal article" date="2020" name="Phytopathology">
        <title>Genome Sequence Resources of Colletotrichum truncatum, C. plurivorum, C. musicola, and C. sojae: Four Species Pathogenic to Soybean (Glycine max).</title>
        <authorList>
            <person name="Rogerio F."/>
            <person name="Boufleur T.R."/>
            <person name="Ciampi-Guillardi M."/>
            <person name="Sukno S.A."/>
            <person name="Thon M.R."/>
            <person name="Massola Junior N.S."/>
            <person name="Baroncelli R."/>
        </authorList>
    </citation>
    <scope>NUCLEOTIDE SEQUENCE [LARGE SCALE GENOMIC DNA]</scope>
    <source>
        <strain evidence="1 2">CMES1059</strain>
    </source>
</reference>
<sequence>MSLIMTEPSLIRRASRRCLNGLKRKLSRESASKDDRSSISQRSQRSSFSSSSLFTTTTVEEDEYMPLDEPIPEDPEKEDSPHSQHRSHFFARLPPEIRQQIYREYWVACGVERHAFLMSRKLQYSACVTNHRAPDERQLGLAREWDPSPALQHHPQWFNRMTSTWCNHWRCENLWKDVQDGRTVDLNVGRTQAFMALLLSCKRIYEESIDSFQDSKVLNITSGRTLQRIIKYPRPKYLTEARTINISLREDSGNWLYLNGVSIWHIFSEPEIKASNVYLWLDAECPLTRRLLPEFRELYTTIPASITPKLTIDFPCDAHDGFWAWGQVKMKPQCGSPASEAKTVEAFEPRFKVVARGRQRFNETSCGWVSSIDQGRPRPRVLEMSNPFEDIMLYGRGIHDGLYY</sequence>